<keyword evidence="1" id="KW-0812">Transmembrane</keyword>
<keyword evidence="1" id="KW-1133">Transmembrane helix</keyword>
<organism evidence="2 3">
    <name type="scientific">Achromobacter marplatensis</name>
    <dbReference type="NCBI Taxonomy" id="470868"/>
    <lineage>
        <taxon>Bacteria</taxon>
        <taxon>Pseudomonadati</taxon>
        <taxon>Pseudomonadota</taxon>
        <taxon>Betaproteobacteria</taxon>
        <taxon>Burkholderiales</taxon>
        <taxon>Alcaligenaceae</taxon>
        <taxon>Achromobacter</taxon>
    </lineage>
</organism>
<name>A0AA42WES1_9BURK</name>
<sequence length="95" mass="9776">MNSPQPALTSTPAGNIMIVVRMGPESSIGQYAAPSDAANDGILPPPPDGLPAPAVHAVQAPHRTRVPLAIALAAMLWVLGTILLLTLAMAYQLMA</sequence>
<gene>
    <name evidence="2" type="ORF">N5K24_27115</name>
</gene>
<keyword evidence="1" id="KW-0472">Membrane</keyword>
<evidence type="ECO:0000313" key="3">
    <source>
        <dbReference type="Proteomes" id="UP001161276"/>
    </source>
</evidence>
<proteinExistence type="predicted"/>
<reference evidence="2" key="1">
    <citation type="submission" date="2022-09" db="EMBL/GenBank/DDBJ databases">
        <title>Intensive care unit water sources are persistently colonized with multi-drug resistant bacteria and are the site of extensive horizontal gene transfer of antibiotic resistance genes.</title>
        <authorList>
            <person name="Diorio-Toth L."/>
        </authorList>
    </citation>
    <scope>NUCLEOTIDE SEQUENCE</scope>
    <source>
        <strain evidence="2">GD03676</strain>
    </source>
</reference>
<feature type="transmembrane region" description="Helical" evidence="1">
    <location>
        <begin position="68"/>
        <end position="91"/>
    </location>
</feature>
<dbReference type="Proteomes" id="UP001161276">
    <property type="component" value="Unassembled WGS sequence"/>
</dbReference>
<evidence type="ECO:0000313" key="2">
    <source>
        <dbReference type="EMBL" id="MDH2054100.1"/>
    </source>
</evidence>
<dbReference type="RefSeq" id="WP_280029471.1">
    <property type="nucleotide sequence ID" value="NZ_JAOCKG010000018.1"/>
</dbReference>
<dbReference type="EMBL" id="JAOCKG010000018">
    <property type="protein sequence ID" value="MDH2054100.1"/>
    <property type="molecule type" value="Genomic_DNA"/>
</dbReference>
<accession>A0AA42WES1</accession>
<comment type="caution">
    <text evidence="2">The sequence shown here is derived from an EMBL/GenBank/DDBJ whole genome shotgun (WGS) entry which is preliminary data.</text>
</comment>
<evidence type="ECO:0000256" key="1">
    <source>
        <dbReference type="SAM" id="Phobius"/>
    </source>
</evidence>
<protein>
    <submittedName>
        <fullName evidence="2">Uncharacterized protein</fullName>
    </submittedName>
</protein>
<dbReference type="AlphaFoldDB" id="A0AA42WES1"/>